<evidence type="ECO:0000259" key="1">
    <source>
        <dbReference type="Pfam" id="PF13946"/>
    </source>
</evidence>
<evidence type="ECO:0000313" key="2">
    <source>
        <dbReference type="EMBL" id="MYN30497.1"/>
    </source>
</evidence>
<dbReference type="Gene3D" id="2.150.10.10">
    <property type="entry name" value="Serralysin-like metalloprotease, C-terminal"/>
    <property type="match status" value="1"/>
</dbReference>
<dbReference type="PROSITE" id="PS00330">
    <property type="entry name" value="HEMOLYSIN_CALCIUM"/>
    <property type="match status" value="2"/>
</dbReference>
<accession>A0ABW9W8T5</accession>
<dbReference type="RefSeq" id="WP_161058151.1">
    <property type="nucleotide sequence ID" value="NZ_WWCT01000041.1"/>
</dbReference>
<dbReference type="InterPro" id="IPR025282">
    <property type="entry name" value="DUF4214"/>
</dbReference>
<comment type="caution">
    <text evidence="2">The sequence shown here is derived from an EMBL/GenBank/DDBJ whole genome shotgun (WGS) entry which is preliminary data.</text>
</comment>
<dbReference type="Proteomes" id="UP000642144">
    <property type="component" value="Unassembled WGS sequence"/>
</dbReference>
<proteinExistence type="predicted"/>
<protein>
    <submittedName>
        <fullName evidence="2">DUF4214 domain-containing protein</fullName>
    </submittedName>
</protein>
<dbReference type="EMBL" id="WWCT01000041">
    <property type="protein sequence ID" value="MYN30497.1"/>
    <property type="molecule type" value="Genomic_DNA"/>
</dbReference>
<dbReference type="SUPFAM" id="SSF51120">
    <property type="entry name" value="beta-Roll"/>
    <property type="match status" value="1"/>
</dbReference>
<dbReference type="Pfam" id="PF00353">
    <property type="entry name" value="HemolysinCabind"/>
    <property type="match status" value="1"/>
</dbReference>
<evidence type="ECO:0000313" key="3">
    <source>
        <dbReference type="Proteomes" id="UP000642144"/>
    </source>
</evidence>
<dbReference type="PRINTS" id="PR00313">
    <property type="entry name" value="CABNDNGRPT"/>
</dbReference>
<name>A0ABW9W8T5_9BURK</name>
<dbReference type="InterPro" id="IPR011049">
    <property type="entry name" value="Serralysin-like_metalloprot_C"/>
</dbReference>
<feature type="domain" description="DUF4214" evidence="1">
    <location>
        <begin position="64"/>
        <end position="131"/>
    </location>
</feature>
<gene>
    <name evidence="2" type="ORF">GTP69_29250</name>
</gene>
<dbReference type="InterPro" id="IPR001343">
    <property type="entry name" value="Hemolysn_Ca-bd"/>
</dbReference>
<reference evidence="2 3" key="1">
    <citation type="submission" date="2019-12" db="EMBL/GenBank/DDBJ databases">
        <title>Novel species isolated from a subtropical stream in China.</title>
        <authorList>
            <person name="Lu H."/>
        </authorList>
    </citation>
    <scope>NUCLEOTIDE SEQUENCE [LARGE SCALE GENOMIC DNA]</scope>
    <source>
        <strain evidence="2 3">CY42W</strain>
    </source>
</reference>
<keyword evidence="3" id="KW-1185">Reference proteome</keyword>
<sequence length="1176" mass="112261">MAAADYAAVVQQLYVSYFGRPADYYGLQNFEAQLVAVGAPTDVASLNSAAQAASATSPLGQLINSFSSSPEAVALYGTGTDILSISKFVNAIYNNVLNRDADNEGGQFWINAIASGELSKANAALAISAAAAANTSGTTLGAQDQIAINNKVAIAGNFTDALDTIPKINSYAGDTAAAAGRELVHGVDASTNLTAYQTNVANTVTGLIPVVIVNTVLTTSTDTFVGTSANDNITASLGGTDPTLTAFDSIDGGTGVNTLSINDFNTSGTTDVLAGVTIKNIQNLNVQSQTAVTLDTSAIAGVAKVSVSATGAETLAAAATTAIQTNVLSTAGNTVSVKGGSSITANVAGVTTGGAVNIGTAATAGAIAVTVADANTGSANVTGSTITVTGGTTVNVTQNIAAATSTTGTGVAGTAFTATGGNIVVNGGAATTAVTVNQTAAVAAVAGNSGAAAVTESAVVTWQGFGTAAVGSQTIGGLTVTSDGSGTFTATQVATVANGGSVTGLSITSPVSGWTVTAGSTATTSVFTSTTAATNVANVDVGATSTGSGATPTALTTQGAAAVAAVTAVGGIADGAVTISDVNSANTDGTKVNTIASVTLSNYNGATINTSALTNLSLTGGAGTVTVTDNLATTKATTLALAVNGVSGSLVDSKVQTLNITSSGAKSALNVNGAAVKAVSVAGDKALDLTGSTLAAATAFTSSNTAGVTVALNAAETGSFTAGNNIVTVAAAATKNITFGAGDDTVIVTTLNGAAINGGAGNNTLQMAGSDAVNASGVAQFGAAFTGFNRLAITAPVAGSTIAADALGNFNYVTTGGATGGGLAITGLTSGATLALTSAGTAYNAGLTGALAGTADVLNVRVSASTGTAFGSVTAANVETINVTSTDSSSSPAGTVAHSLSILGSDVKAITVAGTAHTTVVAASTALTSFDASALTVAGSGAANTGITFTTGVLTTAATIKGSANGGDVIDAHLSTKAVTITEIKGTNSITGSATVASTLTGGTGNDTIVGGSGKDVIVGGGGADKITGGAGADSITISGNTSTIVQNLNDSGVNATLNTATSELTATFDVIKGVTAGTKIDLSSIAGLTIAAADLSATNLAGVNGHVVFASGTYDAANGIFAYGAAGADTVVTYDNGTTGAGGVHIFESIVLVGYHAGSTTAFGTGASAGIVTLA</sequence>
<dbReference type="Pfam" id="PF13946">
    <property type="entry name" value="DUF4214"/>
    <property type="match status" value="1"/>
</dbReference>
<organism evidence="2 3">
    <name type="scientific">Duganella levis</name>
    <dbReference type="NCBI Taxonomy" id="2692169"/>
    <lineage>
        <taxon>Bacteria</taxon>
        <taxon>Pseudomonadati</taxon>
        <taxon>Pseudomonadota</taxon>
        <taxon>Betaproteobacteria</taxon>
        <taxon>Burkholderiales</taxon>
        <taxon>Oxalobacteraceae</taxon>
        <taxon>Telluria group</taxon>
        <taxon>Duganella</taxon>
    </lineage>
</organism>
<dbReference type="InterPro" id="IPR018511">
    <property type="entry name" value="Hemolysin-typ_Ca-bd_CS"/>
</dbReference>